<evidence type="ECO:0000256" key="5">
    <source>
        <dbReference type="ARBA" id="ARBA00022679"/>
    </source>
</evidence>
<evidence type="ECO:0000256" key="6">
    <source>
        <dbReference type="ARBA" id="ARBA00022694"/>
    </source>
</evidence>
<evidence type="ECO:0000259" key="14">
    <source>
        <dbReference type="Pfam" id="PF04446"/>
    </source>
</evidence>
<keyword evidence="6" id="KW-0819">tRNA processing</keyword>
<dbReference type="InterPro" id="IPR024956">
    <property type="entry name" value="tRNAHis_GuaTrfase_cat"/>
</dbReference>
<dbReference type="Gene3D" id="3.30.70.3000">
    <property type="match status" value="1"/>
</dbReference>
<dbReference type="OrthoDB" id="62560at2759"/>
<dbReference type="EMBL" id="KE361647">
    <property type="protein sequence ID" value="EPQ26062.1"/>
    <property type="molecule type" value="Genomic_DNA"/>
</dbReference>
<dbReference type="RefSeq" id="XP_007882002.1">
    <property type="nucleotide sequence ID" value="XM_007883811.1"/>
</dbReference>
<protein>
    <recommendedName>
        <fullName evidence="4">tRNA(His) guanylyltransferase</fullName>
        <ecNumber evidence="3">2.7.7.79</ecNumber>
    </recommendedName>
    <alternativeName>
        <fullName evidence="12">tRNA-histidine guanylyltransferase</fullName>
    </alternativeName>
</protein>
<dbReference type="InterPro" id="IPR007537">
    <property type="entry name" value="tRNAHis_GuaTrfase_Thg1"/>
</dbReference>
<dbReference type="EC" id="2.7.7.79" evidence="3"/>
<dbReference type="InterPro" id="IPR038469">
    <property type="entry name" value="tRNAHis_GuaTrfase_Thg1_sf"/>
</dbReference>
<comment type="cofactor">
    <cofactor evidence="1">
        <name>Mg(2+)</name>
        <dbReference type="ChEBI" id="CHEBI:18420"/>
    </cofactor>
</comment>
<sequence length="406" mass="45080">MAGTKFAYVRNFELPDAVLPSTYMVVRIDGKGFHKFSKAHAFAKPNDPLALELMNEAARHVMAQLKGQVTMAFGESDEYSFLLRRDATLYSRRTSKITTHIVSLFTSAYVFSWSRFFPTTPLQYPPTFDGRLVVYPSTEIVRDYFKWRQADTHINNLYNTTFWALVLQGGQTESEATETLRGTFSRDKHEILWRFGINYDRLEAMFRKGTTLVWYRSVVEGSRTSTSSASAGTKADAIEGSRTSTSTTGSGTGTEADAIEETSSSTARQGVGQVDAQRETLEDEAAREGITPAHAAKRRAKAEKQRRKRLESAHDLELVTLHCDIIGDAFWSISAPAPAEVDEPVETGSGTATGTKTGSDASTTVVVDDVQRRLNLQEEPDGATREPWRHPSRTRCSGMGSFVFLP</sequence>
<dbReference type="GO" id="GO:0008193">
    <property type="term" value="F:tRNA guanylyltransferase activity"/>
    <property type="evidence" value="ECO:0007669"/>
    <property type="project" value="UniProtKB-EC"/>
</dbReference>
<evidence type="ECO:0000256" key="2">
    <source>
        <dbReference type="ARBA" id="ARBA00010113"/>
    </source>
</evidence>
<dbReference type="Pfam" id="PF14413">
    <property type="entry name" value="Thg1C"/>
    <property type="match status" value="1"/>
</dbReference>
<feature type="compositionally biased region" description="Low complexity" evidence="13">
    <location>
        <begin position="240"/>
        <end position="249"/>
    </location>
</feature>
<gene>
    <name evidence="16" type="ORF">PFL1_06270</name>
</gene>
<dbReference type="GO" id="GO:0005525">
    <property type="term" value="F:GTP binding"/>
    <property type="evidence" value="ECO:0007669"/>
    <property type="project" value="UniProtKB-KW"/>
</dbReference>
<evidence type="ECO:0000256" key="7">
    <source>
        <dbReference type="ARBA" id="ARBA00022695"/>
    </source>
</evidence>
<evidence type="ECO:0000256" key="9">
    <source>
        <dbReference type="ARBA" id="ARBA00022741"/>
    </source>
</evidence>
<dbReference type="PANTHER" id="PTHR12729">
    <property type="entry name" value="TRNA(HIS) GUANYLYLTRANSFERASE-RELATED"/>
    <property type="match status" value="1"/>
</dbReference>
<feature type="compositionally biased region" description="Basic and acidic residues" evidence="13">
    <location>
        <begin position="276"/>
        <end position="287"/>
    </location>
</feature>
<accession>A0A061H0X3</accession>
<feature type="compositionally biased region" description="Basic residues" evidence="13">
    <location>
        <begin position="295"/>
        <end position="306"/>
    </location>
</feature>
<keyword evidence="11" id="KW-0342">GTP-binding</keyword>
<dbReference type="GO" id="GO:0006400">
    <property type="term" value="P:tRNA modification"/>
    <property type="evidence" value="ECO:0007669"/>
    <property type="project" value="InterPro"/>
</dbReference>
<evidence type="ECO:0000256" key="1">
    <source>
        <dbReference type="ARBA" id="ARBA00001946"/>
    </source>
</evidence>
<reference evidence="16 17" key="1">
    <citation type="journal article" date="2013" name="Plant Cell">
        <title>The transition from a phytopathogenic smut ancestor to an anamorphic biocontrol agent deciphered by comparative whole-genome analysis.</title>
        <authorList>
            <person name="Lefebvre F."/>
            <person name="Joly D.L."/>
            <person name="Labbe C."/>
            <person name="Teichmann B."/>
            <person name="Linning R."/>
            <person name="Belzile F."/>
            <person name="Bakkeren G."/>
            <person name="Belanger R.R."/>
        </authorList>
    </citation>
    <scope>NUCLEOTIDE SEQUENCE [LARGE SCALE GENOMIC DNA]</scope>
    <source>
        <strain evidence="16 17">PF-1</strain>
    </source>
</reference>
<dbReference type="InterPro" id="IPR025845">
    <property type="entry name" value="Thg1_C_dom"/>
</dbReference>
<feature type="compositionally biased region" description="Low complexity" evidence="13">
    <location>
        <begin position="347"/>
        <end position="361"/>
    </location>
</feature>
<dbReference type="GeneID" id="19320348"/>
<proteinExistence type="inferred from homology"/>
<keyword evidence="8" id="KW-0479">Metal-binding</keyword>
<dbReference type="AlphaFoldDB" id="A0A061H0X3"/>
<dbReference type="GO" id="GO:0000287">
    <property type="term" value="F:magnesium ion binding"/>
    <property type="evidence" value="ECO:0007669"/>
    <property type="project" value="InterPro"/>
</dbReference>
<evidence type="ECO:0000256" key="11">
    <source>
        <dbReference type="ARBA" id="ARBA00023134"/>
    </source>
</evidence>
<dbReference type="PANTHER" id="PTHR12729:SF6">
    <property type="entry name" value="TRNA(HIS) GUANYLYLTRANSFERASE-RELATED"/>
    <property type="match status" value="1"/>
</dbReference>
<dbReference type="Pfam" id="PF04446">
    <property type="entry name" value="Thg1"/>
    <property type="match status" value="1"/>
</dbReference>
<evidence type="ECO:0000256" key="13">
    <source>
        <dbReference type="SAM" id="MobiDB-lite"/>
    </source>
</evidence>
<evidence type="ECO:0000256" key="4">
    <source>
        <dbReference type="ARBA" id="ARBA00015443"/>
    </source>
</evidence>
<evidence type="ECO:0000313" key="16">
    <source>
        <dbReference type="EMBL" id="EPQ26062.1"/>
    </source>
</evidence>
<organism evidence="16 17">
    <name type="scientific">Pseudozyma flocculosa PF-1</name>
    <dbReference type="NCBI Taxonomy" id="1277687"/>
    <lineage>
        <taxon>Eukaryota</taxon>
        <taxon>Fungi</taxon>
        <taxon>Dikarya</taxon>
        <taxon>Basidiomycota</taxon>
        <taxon>Ustilaginomycotina</taxon>
        <taxon>Ustilaginomycetes</taxon>
        <taxon>Ustilaginales</taxon>
        <taxon>Ustilaginaceae</taxon>
        <taxon>Pseudozyma</taxon>
    </lineage>
</organism>
<dbReference type="KEGG" id="pfp:PFL1_06270"/>
<keyword evidence="10" id="KW-0460">Magnesium</keyword>
<feature type="region of interest" description="Disordered" evidence="13">
    <location>
        <begin position="341"/>
        <end position="361"/>
    </location>
</feature>
<dbReference type="Proteomes" id="UP000053664">
    <property type="component" value="Unassembled WGS sequence"/>
</dbReference>
<evidence type="ECO:0000256" key="8">
    <source>
        <dbReference type="ARBA" id="ARBA00022723"/>
    </source>
</evidence>
<evidence type="ECO:0000313" key="17">
    <source>
        <dbReference type="Proteomes" id="UP000053664"/>
    </source>
</evidence>
<keyword evidence="9" id="KW-0547">Nucleotide-binding</keyword>
<dbReference type="eggNOG" id="KOG2721">
    <property type="taxonomic scope" value="Eukaryota"/>
</dbReference>
<dbReference type="HOGENOM" id="CLU_044271_1_0_1"/>
<evidence type="ECO:0000256" key="3">
    <source>
        <dbReference type="ARBA" id="ARBA00012511"/>
    </source>
</evidence>
<keyword evidence="7" id="KW-0548">Nucleotidyltransferase</keyword>
<keyword evidence="5" id="KW-0808">Transferase</keyword>
<name>A0A061H0X3_9BASI</name>
<comment type="similarity">
    <text evidence="2">Belongs to the tRNA(His) guanylyltransferase family.</text>
</comment>
<evidence type="ECO:0000256" key="12">
    <source>
        <dbReference type="ARBA" id="ARBA00032480"/>
    </source>
</evidence>
<feature type="domain" description="tRNAHis guanylyltransferase catalytic" evidence="14">
    <location>
        <begin position="7"/>
        <end position="136"/>
    </location>
</feature>
<evidence type="ECO:0000259" key="15">
    <source>
        <dbReference type="Pfam" id="PF14413"/>
    </source>
</evidence>
<feature type="region of interest" description="Disordered" evidence="13">
    <location>
        <begin position="225"/>
        <end position="306"/>
    </location>
</feature>
<feature type="domain" description="Thg1 C-terminal" evidence="15">
    <location>
        <begin position="140"/>
        <end position="326"/>
    </location>
</feature>
<evidence type="ECO:0000256" key="10">
    <source>
        <dbReference type="ARBA" id="ARBA00022842"/>
    </source>
</evidence>